<dbReference type="InterPro" id="IPR029052">
    <property type="entry name" value="Metallo-depent_PP-like"/>
</dbReference>
<accession>A0A662ZA30</accession>
<dbReference type="EMBL" id="FOSF01000034">
    <property type="protein sequence ID" value="SFK18450.1"/>
    <property type="molecule type" value="Genomic_DNA"/>
</dbReference>
<dbReference type="SUPFAM" id="SSF56300">
    <property type="entry name" value="Metallo-dependent phosphatases"/>
    <property type="match status" value="1"/>
</dbReference>
<dbReference type="InterPro" id="IPR004843">
    <property type="entry name" value="Calcineurin-like_PHP"/>
</dbReference>
<evidence type="ECO:0000313" key="2">
    <source>
        <dbReference type="EMBL" id="SFK18450.1"/>
    </source>
</evidence>
<name>A0A662ZA30_9GAMM</name>
<dbReference type="GO" id="GO:0016787">
    <property type="term" value="F:hydrolase activity"/>
    <property type="evidence" value="ECO:0007669"/>
    <property type="project" value="InterPro"/>
</dbReference>
<evidence type="ECO:0000259" key="1">
    <source>
        <dbReference type="Pfam" id="PF00149"/>
    </source>
</evidence>
<dbReference type="Proteomes" id="UP000243374">
    <property type="component" value="Unassembled WGS sequence"/>
</dbReference>
<sequence>MILYGDLHGNCNGALDLITPDALVKKYGEAVLKQKYLVILGDGGFLWKNSPYCARGGELLKAFDAMPWKTICVAGNHKNFEDIYDEDNLTTVDGQPFYQISDKVFYFKRYGSYTLENKKLLVLGGAASIDRAMRQEGVSWFPEECLSPDEQRDIVKNLCGSYDAVLAHTLPQSIARIHLNGSPLFHDDNSIFFEKLQQIISFNYWFYGHFHNNDEIITGTRKYEVLYFNTILY</sequence>
<proteinExistence type="predicted"/>
<keyword evidence="3" id="KW-1185">Reference proteome</keyword>
<evidence type="ECO:0000313" key="3">
    <source>
        <dbReference type="Proteomes" id="UP000243374"/>
    </source>
</evidence>
<gene>
    <name evidence="2" type="ORF">SAMN04487865_103416</name>
</gene>
<reference evidence="2 3" key="1">
    <citation type="submission" date="2016-10" db="EMBL/GenBank/DDBJ databases">
        <authorList>
            <person name="Varghese N."/>
            <person name="Submissions S."/>
        </authorList>
    </citation>
    <scope>NUCLEOTIDE SEQUENCE [LARGE SCALE GENOMIC DNA]</scope>
    <source>
        <strain evidence="2 3">22B</strain>
    </source>
</reference>
<dbReference type="Pfam" id="PF00149">
    <property type="entry name" value="Metallophos"/>
    <property type="match status" value="1"/>
</dbReference>
<dbReference type="AlphaFoldDB" id="A0A662ZA30"/>
<protein>
    <submittedName>
        <fullName evidence="2">Calcineurin-like phosphoesterase</fullName>
    </submittedName>
</protein>
<organism evidence="2 3">
    <name type="scientific">Succinivibrio dextrinosolvens</name>
    <dbReference type="NCBI Taxonomy" id="83771"/>
    <lineage>
        <taxon>Bacteria</taxon>
        <taxon>Pseudomonadati</taxon>
        <taxon>Pseudomonadota</taxon>
        <taxon>Gammaproteobacteria</taxon>
        <taxon>Aeromonadales</taxon>
        <taxon>Succinivibrionaceae</taxon>
        <taxon>Succinivibrio</taxon>
    </lineage>
</organism>
<feature type="domain" description="Calcineurin-like phosphoesterase" evidence="1">
    <location>
        <begin position="4"/>
        <end position="212"/>
    </location>
</feature>
<dbReference type="Gene3D" id="3.60.21.10">
    <property type="match status" value="1"/>
</dbReference>